<keyword evidence="1" id="KW-1133">Transmembrane helix</keyword>
<dbReference type="Proteomes" id="UP000237846">
    <property type="component" value="Unassembled WGS sequence"/>
</dbReference>
<organism evidence="2 3">
    <name type="scientific">Allonocardiopsis opalescens</name>
    <dbReference type="NCBI Taxonomy" id="1144618"/>
    <lineage>
        <taxon>Bacteria</taxon>
        <taxon>Bacillati</taxon>
        <taxon>Actinomycetota</taxon>
        <taxon>Actinomycetes</taxon>
        <taxon>Streptosporangiales</taxon>
        <taxon>Allonocardiopsis</taxon>
    </lineage>
</organism>
<gene>
    <name evidence="2" type="ORF">CLV72_110213</name>
</gene>
<evidence type="ECO:0000256" key="1">
    <source>
        <dbReference type="SAM" id="Phobius"/>
    </source>
</evidence>
<keyword evidence="3" id="KW-1185">Reference proteome</keyword>
<accession>A0A2T0PU85</accession>
<proteinExistence type="predicted"/>
<keyword evidence="1" id="KW-0472">Membrane</keyword>
<dbReference type="AlphaFoldDB" id="A0A2T0PU85"/>
<comment type="caution">
    <text evidence="2">The sequence shown here is derived from an EMBL/GenBank/DDBJ whole genome shotgun (WGS) entry which is preliminary data.</text>
</comment>
<evidence type="ECO:0000313" key="3">
    <source>
        <dbReference type="Proteomes" id="UP000237846"/>
    </source>
</evidence>
<name>A0A2T0PU85_9ACTN</name>
<reference evidence="2 3" key="1">
    <citation type="submission" date="2018-03" db="EMBL/GenBank/DDBJ databases">
        <title>Genomic Encyclopedia of Archaeal and Bacterial Type Strains, Phase II (KMG-II): from individual species to whole genera.</title>
        <authorList>
            <person name="Goeker M."/>
        </authorList>
    </citation>
    <scope>NUCLEOTIDE SEQUENCE [LARGE SCALE GENOMIC DNA]</scope>
    <source>
        <strain evidence="2 3">DSM 45601</strain>
    </source>
</reference>
<keyword evidence="1" id="KW-0812">Transmembrane</keyword>
<protein>
    <submittedName>
        <fullName evidence="2">Uncharacterized protein</fullName>
    </submittedName>
</protein>
<dbReference type="EMBL" id="PVZC01000010">
    <property type="protein sequence ID" value="PRX92453.1"/>
    <property type="molecule type" value="Genomic_DNA"/>
</dbReference>
<feature type="transmembrane region" description="Helical" evidence="1">
    <location>
        <begin position="43"/>
        <end position="64"/>
    </location>
</feature>
<evidence type="ECO:0000313" key="2">
    <source>
        <dbReference type="EMBL" id="PRX92453.1"/>
    </source>
</evidence>
<sequence>MSGNGRADRKCGRNRPSEIVSDYPVHAGAAATNAQERWKSMSALTWVLMFGLPLVAIVVILLLARTWTRPVEQPDRSDPLPPEQDS</sequence>